<keyword evidence="1 2" id="KW-0694">RNA-binding</keyword>
<proteinExistence type="predicted"/>
<organism evidence="4">
    <name type="scientific">Salix viminalis</name>
    <name type="common">Common osier</name>
    <name type="synonym">Basket willow</name>
    <dbReference type="NCBI Taxonomy" id="40686"/>
    <lineage>
        <taxon>Eukaryota</taxon>
        <taxon>Viridiplantae</taxon>
        <taxon>Streptophyta</taxon>
        <taxon>Embryophyta</taxon>
        <taxon>Tracheophyta</taxon>
        <taxon>Spermatophyta</taxon>
        <taxon>Magnoliopsida</taxon>
        <taxon>eudicotyledons</taxon>
        <taxon>Gunneridae</taxon>
        <taxon>Pentapetalae</taxon>
        <taxon>rosids</taxon>
        <taxon>fabids</taxon>
        <taxon>Malpighiales</taxon>
        <taxon>Salicaceae</taxon>
        <taxon>Saliceae</taxon>
        <taxon>Salix</taxon>
    </lineage>
</organism>
<dbReference type="PANTHER" id="PTHR19965">
    <property type="entry name" value="RNA AND EXPORT FACTOR BINDING PROTEIN"/>
    <property type="match status" value="1"/>
</dbReference>
<dbReference type="InterPro" id="IPR051229">
    <property type="entry name" value="ALYREF_mRNA_export"/>
</dbReference>
<name>A0A6N2KHX4_SALVM</name>
<dbReference type="InterPro" id="IPR035979">
    <property type="entry name" value="RBD_domain_sf"/>
</dbReference>
<evidence type="ECO:0000259" key="3">
    <source>
        <dbReference type="PROSITE" id="PS50102"/>
    </source>
</evidence>
<dbReference type="Pfam" id="PF00076">
    <property type="entry name" value="RRM_1"/>
    <property type="match status" value="1"/>
</dbReference>
<evidence type="ECO:0000313" key="4">
    <source>
        <dbReference type="EMBL" id="VFU28049.1"/>
    </source>
</evidence>
<reference evidence="4" key="1">
    <citation type="submission" date="2019-03" db="EMBL/GenBank/DDBJ databases">
        <authorList>
            <person name="Mank J."/>
            <person name="Almeida P."/>
        </authorList>
    </citation>
    <scope>NUCLEOTIDE SEQUENCE</scope>
    <source>
        <strain evidence="4">78183</strain>
    </source>
</reference>
<dbReference type="SUPFAM" id="SSF54928">
    <property type="entry name" value="RNA-binding domain, RBD"/>
    <property type="match status" value="1"/>
</dbReference>
<dbReference type="EMBL" id="CAADRP010000424">
    <property type="protein sequence ID" value="VFU28049.1"/>
    <property type="molecule type" value="Genomic_DNA"/>
</dbReference>
<dbReference type="InterPro" id="IPR012677">
    <property type="entry name" value="Nucleotide-bd_a/b_plait_sf"/>
</dbReference>
<dbReference type="Pfam" id="PF02738">
    <property type="entry name" value="MoCoBD_1"/>
    <property type="match status" value="1"/>
</dbReference>
<dbReference type="Gene3D" id="3.30.70.330">
    <property type="match status" value="1"/>
</dbReference>
<dbReference type="InterPro" id="IPR000504">
    <property type="entry name" value="RRM_dom"/>
</dbReference>
<dbReference type="GO" id="GO:0016491">
    <property type="term" value="F:oxidoreductase activity"/>
    <property type="evidence" value="ECO:0007669"/>
    <property type="project" value="InterPro"/>
</dbReference>
<sequence>MIGSNSLDVVFLRFLAANCGVLLPRFRCLFCFVRATFEELFSEVGDLKRYSVHYDRSGRSEGTAEMVFARQEDAVSAVNRYNNVQLDGKPLKIEIVGTNIGMSLLENLTVPINYTKRIGQCDKIIDGEVHVGGQEHFYLEPQSRLVWTMDSGSEVHMISSTQSSKCQQTG</sequence>
<gene>
    <name evidence="4" type="ORF">SVIM_LOCUS90049</name>
</gene>
<dbReference type="InterPro" id="IPR037165">
    <property type="entry name" value="AldOxase/xan_DH_Mopterin-bd_sf"/>
</dbReference>
<feature type="domain" description="RRM" evidence="3">
    <location>
        <begin position="8"/>
        <end position="98"/>
    </location>
</feature>
<dbReference type="PANTHER" id="PTHR19965:SF35">
    <property type="entry name" value="RNA ANNEALING PROTEIN YRA1"/>
    <property type="match status" value="1"/>
</dbReference>
<dbReference type="SUPFAM" id="SSF56003">
    <property type="entry name" value="Molybdenum cofactor-binding domain"/>
    <property type="match status" value="1"/>
</dbReference>
<dbReference type="GO" id="GO:0003729">
    <property type="term" value="F:mRNA binding"/>
    <property type="evidence" value="ECO:0007669"/>
    <property type="project" value="TreeGrafter"/>
</dbReference>
<dbReference type="GO" id="GO:0005634">
    <property type="term" value="C:nucleus"/>
    <property type="evidence" value="ECO:0007669"/>
    <property type="project" value="TreeGrafter"/>
</dbReference>
<protein>
    <recommendedName>
        <fullName evidence="3">RRM domain-containing protein</fullName>
    </recommendedName>
</protein>
<dbReference type="GO" id="GO:0006406">
    <property type="term" value="P:mRNA export from nucleus"/>
    <property type="evidence" value="ECO:0007669"/>
    <property type="project" value="TreeGrafter"/>
</dbReference>
<dbReference type="AlphaFoldDB" id="A0A6N2KHX4"/>
<evidence type="ECO:0000256" key="1">
    <source>
        <dbReference type="ARBA" id="ARBA00022884"/>
    </source>
</evidence>
<dbReference type="InterPro" id="IPR008274">
    <property type="entry name" value="AldOxase/xan_DH_MoCoBD1"/>
</dbReference>
<evidence type="ECO:0000256" key="2">
    <source>
        <dbReference type="PROSITE-ProRule" id="PRU00176"/>
    </source>
</evidence>
<dbReference type="PROSITE" id="PS50102">
    <property type="entry name" value="RRM"/>
    <property type="match status" value="1"/>
</dbReference>
<dbReference type="Gene3D" id="3.30.365.10">
    <property type="entry name" value="Aldehyde oxidase/xanthine dehydrogenase, molybdopterin binding domain"/>
    <property type="match status" value="1"/>
</dbReference>
<accession>A0A6N2KHX4</accession>